<dbReference type="Pfam" id="PF20415">
    <property type="entry name" value="DUF6699"/>
    <property type="match status" value="1"/>
</dbReference>
<dbReference type="InterPro" id="IPR046522">
    <property type="entry name" value="DUF6699"/>
</dbReference>
<keyword evidence="3" id="KW-1185">Reference proteome</keyword>
<dbReference type="Proteomes" id="UP000053820">
    <property type="component" value="Unassembled WGS sequence"/>
</dbReference>
<name>A0A0C9VQI7_9AGAM</name>
<organism evidence="2 3">
    <name type="scientific">Hydnomerulius pinastri MD-312</name>
    <dbReference type="NCBI Taxonomy" id="994086"/>
    <lineage>
        <taxon>Eukaryota</taxon>
        <taxon>Fungi</taxon>
        <taxon>Dikarya</taxon>
        <taxon>Basidiomycota</taxon>
        <taxon>Agaricomycotina</taxon>
        <taxon>Agaricomycetes</taxon>
        <taxon>Agaricomycetidae</taxon>
        <taxon>Boletales</taxon>
        <taxon>Boletales incertae sedis</taxon>
        <taxon>Leucogyrophana</taxon>
    </lineage>
</organism>
<accession>A0A0C9VQI7</accession>
<dbReference type="EMBL" id="KN839878">
    <property type="protein sequence ID" value="KIJ59990.1"/>
    <property type="molecule type" value="Genomic_DNA"/>
</dbReference>
<evidence type="ECO:0000259" key="1">
    <source>
        <dbReference type="Pfam" id="PF20415"/>
    </source>
</evidence>
<evidence type="ECO:0000313" key="2">
    <source>
        <dbReference type="EMBL" id="KIJ59990.1"/>
    </source>
</evidence>
<dbReference type="HOGENOM" id="CLU_2346973_0_0_1"/>
<gene>
    <name evidence="2" type="ORF">HYDPIDRAFT_117902</name>
</gene>
<dbReference type="AlphaFoldDB" id="A0A0C9VQI7"/>
<reference evidence="2 3" key="1">
    <citation type="submission" date="2014-04" db="EMBL/GenBank/DDBJ databases">
        <title>Evolutionary Origins and Diversification of the Mycorrhizal Mutualists.</title>
        <authorList>
            <consortium name="DOE Joint Genome Institute"/>
            <consortium name="Mycorrhizal Genomics Consortium"/>
            <person name="Kohler A."/>
            <person name="Kuo A."/>
            <person name="Nagy L.G."/>
            <person name="Floudas D."/>
            <person name="Copeland A."/>
            <person name="Barry K.W."/>
            <person name="Cichocki N."/>
            <person name="Veneault-Fourrey C."/>
            <person name="LaButti K."/>
            <person name="Lindquist E.A."/>
            <person name="Lipzen A."/>
            <person name="Lundell T."/>
            <person name="Morin E."/>
            <person name="Murat C."/>
            <person name="Riley R."/>
            <person name="Ohm R."/>
            <person name="Sun H."/>
            <person name="Tunlid A."/>
            <person name="Henrissat B."/>
            <person name="Grigoriev I.V."/>
            <person name="Hibbett D.S."/>
            <person name="Martin F."/>
        </authorList>
    </citation>
    <scope>NUCLEOTIDE SEQUENCE [LARGE SCALE GENOMIC DNA]</scope>
    <source>
        <strain evidence="2 3">MD-312</strain>
    </source>
</reference>
<dbReference type="OrthoDB" id="3265169at2759"/>
<sequence>MPEFPSWPIEVVNARGVTVSDVLVRIRDVLNRSVSPMETAVSGIASEYFRARTRADPREFAQGVKRMDFLGPNVFFLGLSRAYDGQDRWDVHFSSSA</sequence>
<feature type="domain" description="DUF6699" evidence="1">
    <location>
        <begin position="3"/>
        <end position="84"/>
    </location>
</feature>
<evidence type="ECO:0000313" key="3">
    <source>
        <dbReference type="Proteomes" id="UP000053820"/>
    </source>
</evidence>
<protein>
    <recommendedName>
        <fullName evidence="1">DUF6699 domain-containing protein</fullName>
    </recommendedName>
</protein>
<proteinExistence type="predicted"/>